<dbReference type="GeneID" id="20328354"/>
<dbReference type="Proteomes" id="UP000054324">
    <property type="component" value="Unassembled WGS sequence"/>
</dbReference>
<evidence type="ECO:0000259" key="3">
    <source>
        <dbReference type="SMART" id="SM00822"/>
    </source>
</evidence>
<dbReference type="InterPro" id="IPR057326">
    <property type="entry name" value="KR_dom"/>
</dbReference>
<dbReference type="PRINTS" id="PR00081">
    <property type="entry name" value="GDHRDH"/>
</dbReference>
<comment type="similarity">
    <text evidence="2">Belongs to the short-chain dehydrogenases/reductases (SDR) family.</text>
</comment>
<dbReference type="KEGG" id="ovi:T265_14188"/>
<feature type="domain" description="Ketoreductase" evidence="3">
    <location>
        <begin position="50"/>
        <end position="235"/>
    </location>
</feature>
<dbReference type="SMART" id="SM00822">
    <property type="entry name" value="PKS_KR"/>
    <property type="match status" value="1"/>
</dbReference>
<evidence type="ECO:0000256" key="1">
    <source>
        <dbReference type="ARBA" id="ARBA00023002"/>
    </source>
</evidence>
<dbReference type="InterPro" id="IPR036291">
    <property type="entry name" value="NAD(P)-bd_dom_sf"/>
</dbReference>
<dbReference type="EMBL" id="KL596772">
    <property type="protein sequence ID" value="KER25593.1"/>
    <property type="molecule type" value="Genomic_DNA"/>
</dbReference>
<protein>
    <recommendedName>
        <fullName evidence="3">Ketoreductase domain-containing protein</fullName>
    </recommendedName>
</protein>
<evidence type="ECO:0000313" key="5">
    <source>
        <dbReference type="Proteomes" id="UP000054324"/>
    </source>
</evidence>
<sequence length="355" mass="38132">MTIGSISGAVACPRNSCWLGVRRVMSTAQSLFTTLKVSLIPRNMLSPQGLSVIVTGGASGLGLATAKRLLDSGCRVLVCDLQKTPEFSEIEKDCVFQKTDVTCETDAINAVNTAKGQFSKLDVLVNCAGVGFACKTFNAKHKKPHALDTFERIIKINTIGTFNMIRLAATAMAENEPDCDNLRGVIINTTSVAAFEGQVGQAAYAASKAAVAGMTLPIARDLAREGIRVMAIAPGLFHSQTIMGKKGYNNDTLAYLSDVQLAVSRLGRPEEFANMVLRLIQRPTLSGTTVRLDAGFFETPLLAGLPSSEHLVKLTVNPQRFGKPEEFAHLVETIIQNHMLNGEVIRLDAGARMPP</sequence>
<dbReference type="CTD" id="20328354"/>
<dbReference type="GO" id="GO:0016491">
    <property type="term" value="F:oxidoreductase activity"/>
    <property type="evidence" value="ECO:0007669"/>
    <property type="project" value="UniProtKB-KW"/>
</dbReference>
<dbReference type="InterPro" id="IPR002347">
    <property type="entry name" value="SDR_fam"/>
</dbReference>
<dbReference type="PRINTS" id="PR00080">
    <property type="entry name" value="SDRFAMILY"/>
</dbReference>
<gene>
    <name evidence="4" type="ORF">T265_14188</name>
</gene>
<organism evidence="4 5">
    <name type="scientific">Opisthorchis viverrini</name>
    <name type="common">Southeast Asian liver fluke</name>
    <dbReference type="NCBI Taxonomy" id="6198"/>
    <lineage>
        <taxon>Eukaryota</taxon>
        <taxon>Metazoa</taxon>
        <taxon>Spiralia</taxon>
        <taxon>Lophotrochozoa</taxon>
        <taxon>Platyhelminthes</taxon>
        <taxon>Trematoda</taxon>
        <taxon>Digenea</taxon>
        <taxon>Opisthorchiida</taxon>
        <taxon>Opisthorchiata</taxon>
        <taxon>Opisthorchiidae</taxon>
        <taxon>Opisthorchis</taxon>
    </lineage>
</organism>
<dbReference type="Gene3D" id="3.40.50.720">
    <property type="entry name" value="NAD(P)-binding Rossmann-like Domain"/>
    <property type="match status" value="1"/>
</dbReference>
<dbReference type="InterPro" id="IPR020904">
    <property type="entry name" value="Sc_DH/Rdtase_CS"/>
</dbReference>
<dbReference type="AlphaFoldDB" id="A0A074ZEI7"/>
<proteinExistence type="inferred from homology"/>
<name>A0A074ZEI7_OPIVI</name>
<accession>A0A074ZEI7</accession>
<dbReference type="RefSeq" id="XP_009170681.1">
    <property type="nucleotide sequence ID" value="XM_009172417.1"/>
</dbReference>
<dbReference type="SUPFAM" id="SSF51735">
    <property type="entry name" value="NAD(P)-binding Rossmann-fold domains"/>
    <property type="match status" value="1"/>
</dbReference>
<evidence type="ECO:0000313" key="4">
    <source>
        <dbReference type="EMBL" id="KER25593.1"/>
    </source>
</evidence>
<dbReference type="OrthoDB" id="1274115at2759"/>
<evidence type="ECO:0000256" key="2">
    <source>
        <dbReference type="RuleBase" id="RU000363"/>
    </source>
</evidence>
<keyword evidence="1" id="KW-0560">Oxidoreductase</keyword>
<reference evidence="4 5" key="1">
    <citation type="submission" date="2013-11" db="EMBL/GenBank/DDBJ databases">
        <title>Opisthorchis viverrini - life in the bile duct.</title>
        <authorList>
            <person name="Young N.D."/>
            <person name="Nagarajan N."/>
            <person name="Lin S.J."/>
            <person name="Korhonen P.K."/>
            <person name="Jex A.R."/>
            <person name="Hall R.S."/>
            <person name="Safavi-Hemami H."/>
            <person name="Kaewkong W."/>
            <person name="Bertrand D."/>
            <person name="Gao S."/>
            <person name="Seet Q."/>
            <person name="Wongkham S."/>
            <person name="Teh B.T."/>
            <person name="Wongkham C."/>
            <person name="Intapan P.M."/>
            <person name="Maleewong W."/>
            <person name="Yang X."/>
            <person name="Hu M."/>
            <person name="Wang Z."/>
            <person name="Hofmann A."/>
            <person name="Sternberg P.W."/>
            <person name="Tan P."/>
            <person name="Wang J."/>
            <person name="Gasser R.B."/>
        </authorList>
    </citation>
    <scope>NUCLEOTIDE SEQUENCE [LARGE SCALE GENOMIC DNA]</scope>
</reference>
<dbReference type="PROSITE" id="PS00061">
    <property type="entry name" value="ADH_SHORT"/>
    <property type="match status" value="1"/>
</dbReference>
<dbReference type="Pfam" id="PF00106">
    <property type="entry name" value="adh_short"/>
    <property type="match status" value="1"/>
</dbReference>
<dbReference type="PANTHER" id="PTHR43658:SF8">
    <property type="entry name" value="17-BETA-HYDROXYSTEROID DEHYDROGENASE 14-RELATED"/>
    <property type="match status" value="1"/>
</dbReference>
<dbReference type="PANTHER" id="PTHR43658">
    <property type="entry name" value="SHORT-CHAIN DEHYDROGENASE/REDUCTASE"/>
    <property type="match status" value="1"/>
</dbReference>
<keyword evidence="5" id="KW-1185">Reference proteome</keyword>
<dbReference type="GO" id="GO:0006629">
    <property type="term" value="P:lipid metabolic process"/>
    <property type="evidence" value="ECO:0007669"/>
    <property type="project" value="UniProtKB-ARBA"/>
</dbReference>
<dbReference type="STRING" id="6198.A0A074ZEI7"/>